<comment type="caution">
    <text evidence="2">The sequence shown here is derived from an EMBL/GenBank/DDBJ whole genome shotgun (WGS) entry which is preliminary data.</text>
</comment>
<dbReference type="Proteomes" id="UP000283077">
    <property type="component" value="Unassembled WGS sequence"/>
</dbReference>
<dbReference type="SUPFAM" id="SSF55120">
    <property type="entry name" value="Pseudouridine synthase"/>
    <property type="match status" value="1"/>
</dbReference>
<dbReference type="Pfam" id="PF00849">
    <property type="entry name" value="PseudoU_synth_2"/>
    <property type="match status" value="1"/>
</dbReference>
<evidence type="ECO:0000313" key="3">
    <source>
        <dbReference type="Proteomes" id="UP000283077"/>
    </source>
</evidence>
<organism evidence="2 3">
    <name type="scientific">Rheinheimera riviphila</name>
    <dbReference type="NCBI Taxonomy" id="1834037"/>
    <lineage>
        <taxon>Bacteria</taxon>
        <taxon>Pseudomonadati</taxon>
        <taxon>Pseudomonadota</taxon>
        <taxon>Gammaproteobacteria</taxon>
        <taxon>Chromatiales</taxon>
        <taxon>Chromatiaceae</taxon>
        <taxon>Rheinheimera</taxon>
    </lineage>
</organism>
<dbReference type="AlphaFoldDB" id="A0A437QFZ2"/>
<protein>
    <submittedName>
        <fullName evidence="2">RNA pseudouridine synthase</fullName>
    </submittedName>
</protein>
<dbReference type="RefSeq" id="WP_127700456.1">
    <property type="nucleotide sequence ID" value="NZ_SACS01000021.1"/>
</dbReference>
<proteinExistence type="predicted"/>
<keyword evidence="3" id="KW-1185">Reference proteome</keyword>
<dbReference type="Gene3D" id="3.30.2350.10">
    <property type="entry name" value="Pseudouridine synthase"/>
    <property type="match status" value="1"/>
</dbReference>
<dbReference type="InterPro" id="IPR020103">
    <property type="entry name" value="PsdUridine_synth_cat_dom_sf"/>
</dbReference>
<accession>A0A437QFZ2</accession>
<gene>
    <name evidence="2" type="ORF">EOE67_16600</name>
</gene>
<dbReference type="CDD" id="cd02869">
    <property type="entry name" value="PseudoU_synth_RluA_like"/>
    <property type="match status" value="1"/>
</dbReference>
<evidence type="ECO:0000259" key="1">
    <source>
        <dbReference type="Pfam" id="PF00849"/>
    </source>
</evidence>
<dbReference type="EMBL" id="SACS01000021">
    <property type="protein sequence ID" value="RVU33479.1"/>
    <property type="molecule type" value="Genomic_DNA"/>
</dbReference>
<evidence type="ECO:0000313" key="2">
    <source>
        <dbReference type="EMBL" id="RVU33479.1"/>
    </source>
</evidence>
<dbReference type="InterPro" id="IPR006145">
    <property type="entry name" value="PsdUridine_synth_RsuA/RluA"/>
</dbReference>
<dbReference type="GO" id="GO:0140098">
    <property type="term" value="F:catalytic activity, acting on RNA"/>
    <property type="evidence" value="ECO:0007669"/>
    <property type="project" value="UniProtKB-ARBA"/>
</dbReference>
<dbReference type="GO" id="GO:0009982">
    <property type="term" value="F:pseudouridine synthase activity"/>
    <property type="evidence" value="ECO:0007669"/>
    <property type="project" value="InterPro"/>
</dbReference>
<reference evidence="2 3" key="1">
    <citation type="submission" date="2019-01" db="EMBL/GenBank/DDBJ databases">
        <authorList>
            <person name="Chen W.-M."/>
        </authorList>
    </citation>
    <scope>NUCLEOTIDE SEQUENCE [LARGE SCALE GENOMIC DNA]</scope>
    <source>
        <strain evidence="2 3">KYPC3</strain>
    </source>
</reference>
<feature type="domain" description="Pseudouridine synthase RsuA/RluA-like" evidence="1">
    <location>
        <begin position="88"/>
        <end position="226"/>
    </location>
</feature>
<dbReference type="GO" id="GO:0001522">
    <property type="term" value="P:pseudouridine synthesis"/>
    <property type="evidence" value="ECO:0007669"/>
    <property type="project" value="InterPro"/>
</dbReference>
<name>A0A437QFZ2_9GAMM</name>
<dbReference type="GO" id="GO:0003723">
    <property type="term" value="F:RNA binding"/>
    <property type="evidence" value="ECO:0007669"/>
    <property type="project" value="InterPro"/>
</dbReference>
<dbReference type="GO" id="GO:0006396">
    <property type="term" value="P:RNA processing"/>
    <property type="evidence" value="ECO:0007669"/>
    <property type="project" value="UniProtKB-ARBA"/>
</dbReference>
<dbReference type="InterPro" id="IPR050188">
    <property type="entry name" value="RluA_PseudoU_synthase"/>
</dbReference>
<dbReference type="OrthoDB" id="9807829at2"/>
<dbReference type="PANTHER" id="PTHR21600">
    <property type="entry name" value="MITOCHONDRIAL RNA PSEUDOURIDINE SYNTHASE"/>
    <property type="match status" value="1"/>
</dbReference>
<sequence length="280" mass="31090">MRISKTIVVSEQALAIDVLCVAVPELSKARLKDAMNKGAVSWQRGKQHKRLRRAQSPVAAGEQLHLNYDSDLLQRSCDAPVLVADEGNFSVWYKPAGMLSQGNEWGDHLSLLRVVELYHQSKRPVFLLHRLDREASGLMLVAHQQKTAAELSLLIQQHQISKKYQVLVLGKLDATLVAAGQIHAVLDGKACETRFSPVAGWQEPTTTLLDITLISGRKHQIRRHFADIGHPVMGDPRYGSNNQDAAGLGLQAVELSFALGGGRRKYHYQLPAELRRYGVK</sequence>